<protein>
    <submittedName>
        <fullName evidence="4">Putative Lipoprotein</fullName>
    </submittedName>
</protein>
<evidence type="ECO:0000259" key="3">
    <source>
        <dbReference type="PROSITE" id="PS50914"/>
    </source>
</evidence>
<name>A0A330LZ38_9GAMM</name>
<keyword evidence="2" id="KW-0472">Membrane</keyword>
<reference evidence="5" key="1">
    <citation type="submission" date="2018-06" db="EMBL/GenBank/DDBJ databases">
        <authorList>
            <person name="Cea G.-C."/>
            <person name="William W."/>
        </authorList>
    </citation>
    <scope>NUCLEOTIDE SEQUENCE [LARGE SCALE GENOMIC DNA]</scope>
    <source>
        <strain evidence="5">DB21MT-2</strain>
    </source>
</reference>
<dbReference type="EMBL" id="LS483452">
    <property type="protein sequence ID" value="SQH74858.1"/>
    <property type="molecule type" value="Genomic_DNA"/>
</dbReference>
<proteinExistence type="predicted"/>
<keyword evidence="2" id="KW-1133">Transmembrane helix</keyword>
<organism evidence="4 5">
    <name type="scientific">Shewanella benthica</name>
    <dbReference type="NCBI Taxonomy" id="43661"/>
    <lineage>
        <taxon>Bacteria</taxon>
        <taxon>Pseudomonadati</taxon>
        <taxon>Pseudomonadota</taxon>
        <taxon>Gammaproteobacteria</taxon>
        <taxon>Alteromonadales</taxon>
        <taxon>Shewanellaceae</taxon>
        <taxon>Shewanella</taxon>
    </lineage>
</organism>
<feature type="transmembrane region" description="Helical" evidence="2">
    <location>
        <begin position="36"/>
        <end position="58"/>
    </location>
</feature>
<evidence type="ECO:0000313" key="4">
    <source>
        <dbReference type="EMBL" id="SQH74858.1"/>
    </source>
</evidence>
<keyword evidence="2" id="KW-0812">Transmembrane</keyword>
<dbReference type="InterPro" id="IPR014004">
    <property type="entry name" value="Transpt-assoc_nodulatn_dom_bac"/>
</dbReference>
<dbReference type="PANTHER" id="PTHR34606">
    <property type="entry name" value="BON DOMAIN-CONTAINING PROTEIN"/>
    <property type="match status" value="1"/>
</dbReference>
<keyword evidence="1" id="KW-0732">Signal</keyword>
<evidence type="ECO:0000256" key="2">
    <source>
        <dbReference type="SAM" id="Phobius"/>
    </source>
</evidence>
<keyword evidence="4" id="KW-0449">Lipoprotein</keyword>
<dbReference type="KEGG" id="sbk:SHEWBE_0889"/>
<accession>A0A330LZ38</accession>
<feature type="domain" description="BON" evidence="3">
    <location>
        <begin position="75"/>
        <end position="144"/>
    </location>
</feature>
<feature type="domain" description="BON" evidence="3">
    <location>
        <begin position="153"/>
        <end position="220"/>
    </location>
</feature>
<sequence length="221" mass="24403">MSSNEKPANSRINTIPYKYLVSSDTYSEWYNSMRRLLPLMAVILMLQGCAGAVMLGAVSGAMMVNDERSFQTQLDDTNADFQISSELAKLEDVKNQANITGVMMNGNTLMIGQAPNSMLRDKAIRAVQQLKLGGKIHNQIRIGNPISFTTRSNDTWITTKVKSRMLSTDNLDVTRIKVITENGEVFLLGVVARDQIELAVDVARNTAGVRKVIKVFESPSS</sequence>
<dbReference type="PANTHER" id="PTHR34606:SF4">
    <property type="entry name" value="OUTER MEMBRANE LIPOPROTEIN DOLP"/>
    <property type="match status" value="1"/>
</dbReference>
<dbReference type="InterPro" id="IPR007055">
    <property type="entry name" value="BON_dom"/>
</dbReference>
<dbReference type="InterPro" id="IPR051686">
    <property type="entry name" value="Lipoprotein_DolP"/>
</dbReference>
<evidence type="ECO:0000256" key="1">
    <source>
        <dbReference type="ARBA" id="ARBA00022729"/>
    </source>
</evidence>
<dbReference type="Proteomes" id="UP000250123">
    <property type="component" value="Chromosome SHEWBE"/>
</dbReference>
<gene>
    <name evidence="4" type="ORF">SHEWBE_0889</name>
</gene>
<dbReference type="PROSITE" id="PS50914">
    <property type="entry name" value="BON"/>
    <property type="match status" value="2"/>
</dbReference>
<evidence type="ECO:0000313" key="5">
    <source>
        <dbReference type="Proteomes" id="UP000250123"/>
    </source>
</evidence>
<dbReference type="SMART" id="SM00749">
    <property type="entry name" value="BON"/>
    <property type="match status" value="2"/>
</dbReference>
<dbReference type="Pfam" id="PF04972">
    <property type="entry name" value="BON"/>
    <property type="match status" value="2"/>
</dbReference>
<dbReference type="AlphaFoldDB" id="A0A330LZ38"/>